<dbReference type="OrthoDB" id="3045089at2759"/>
<dbReference type="Gene3D" id="3.30.40.10">
    <property type="entry name" value="Zinc/RING finger domain, C3HC4 (zinc finger)"/>
    <property type="match status" value="1"/>
</dbReference>
<keyword evidence="8" id="KW-1185">Reference proteome</keyword>
<dbReference type="GO" id="GO:0008270">
    <property type="term" value="F:zinc ion binding"/>
    <property type="evidence" value="ECO:0007669"/>
    <property type="project" value="UniProtKB-KW"/>
</dbReference>
<keyword evidence="5" id="KW-1133">Transmembrane helix</keyword>
<dbReference type="PANTHER" id="PTHR46858">
    <property type="entry name" value="OS05G0521000 PROTEIN"/>
    <property type="match status" value="1"/>
</dbReference>
<dbReference type="AlphaFoldDB" id="A0A5J5APG3"/>
<evidence type="ECO:0000256" key="2">
    <source>
        <dbReference type="ARBA" id="ARBA00022771"/>
    </source>
</evidence>
<keyword evidence="5" id="KW-0472">Membrane</keyword>
<evidence type="ECO:0000256" key="3">
    <source>
        <dbReference type="ARBA" id="ARBA00022833"/>
    </source>
</evidence>
<feature type="domain" description="RING-type" evidence="6">
    <location>
        <begin position="181"/>
        <end position="218"/>
    </location>
</feature>
<evidence type="ECO:0000256" key="5">
    <source>
        <dbReference type="SAM" id="Phobius"/>
    </source>
</evidence>
<sequence>MNLWHGDFHHFRPVSLLRLPTSLKHLFLIGGLEAGAELHINASSLVLKEGLSLGNNCKVFRGRGRKRCYCQTQYSVLTKTNELQDDHAEWYVTLSFVARMVVYVAILALFVIVVSLILKYLGDCDVEEATREQVTATETNRLLPKKAIPFTYGTCEEDLESGKCSSSSSESSDDLYDGKLCIFCYDEQRNCFFVPCGHCASCYVCAQRIIEGENKACPGVPKIHSQSKKTVYFTE</sequence>
<evidence type="ECO:0000259" key="6">
    <source>
        <dbReference type="PROSITE" id="PS50089"/>
    </source>
</evidence>
<keyword evidence="2 4" id="KW-0863">Zinc-finger</keyword>
<dbReference type="EMBL" id="CM018043">
    <property type="protein sequence ID" value="KAA8531616.1"/>
    <property type="molecule type" value="Genomic_DNA"/>
</dbReference>
<keyword evidence="1" id="KW-0479">Metal-binding</keyword>
<protein>
    <recommendedName>
        <fullName evidence="6">RING-type domain-containing protein</fullName>
    </recommendedName>
</protein>
<keyword evidence="3" id="KW-0862">Zinc</keyword>
<accession>A0A5J5APG3</accession>
<organism evidence="7 8">
    <name type="scientific">Nyssa sinensis</name>
    <dbReference type="NCBI Taxonomy" id="561372"/>
    <lineage>
        <taxon>Eukaryota</taxon>
        <taxon>Viridiplantae</taxon>
        <taxon>Streptophyta</taxon>
        <taxon>Embryophyta</taxon>
        <taxon>Tracheophyta</taxon>
        <taxon>Spermatophyta</taxon>
        <taxon>Magnoliopsida</taxon>
        <taxon>eudicotyledons</taxon>
        <taxon>Gunneridae</taxon>
        <taxon>Pentapetalae</taxon>
        <taxon>asterids</taxon>
        <taxon>Cornales</taxon>
        <taxon>Nyssaceae</taxon>
        <taxon>Nyssa</taxon>
    </lineage>
</organism>
<feature type="transmembrane region" description="Helical" evidence="5">
    <location>
        <begin position="100"/>
        <end position="121"/>
    </location>
</feature>
<evidence type="ECO:0000313" key="8">
    <source>
        <dbReference type="Proteomes" id="UP000325577"/>
    </source>
</evidence>
<dbReference type="PANTHER" id="PTHR46858:SF14">
    <property type="entry name" value="RING-TYPE DOMAIN-CONTAINING PROTEIN"/>
    <property type="match status" value="1"/>
</dbReference>
<reference evidence="7 8" key="1">
    <citation type="submission" date="2019-09" db="EMBL/GenBank/DDBJ databases">
        <title>A chromosome-level genome assembly of the Chinese tupelo Nyssa sinensis.</title>
        <authorList>
            <person name="Yang X."/>
            <person name="Kang M."/>
            <person name="Yang Y."/>
            <person name="Xiong H."/>
            <person name="Wang M."/>
            <person name="Zhang Z."/>
            <person name="Wang Z."/>
            <person name="Wu H."/>
            <person name="Ma T."/>
            <person name="Liu J."/>
            <person name="Xi Z."/>
        </authorList>
    </citation>
    <scope>NUCLEOTIDE SEQUENCE [LARGE SCALE GENOMIC DNA]</scope>
    <source>
        <strain evidence="7">J267</strain>
        <tissue evidence="7">Leaf</tissue>
    </source>
</reference>
<dbReference type="Proteomes" id="UP000325577">
    <property type="component" value="Linkage Group LG2"/>
</dbReference>
<dbReference type="InterPro" id="IPR013083">
    <property type="entry name" value="Znf_RING/FYVE/PHD"/>
</dbReference>
<dbReference type="Pfam" id="PF13920">
    <property type="entry name" value="zf-C3HC4_3"/>
    <property type="match status" value="1"/>
</dbReference>
<evidence type="ECO:0000256" key="1">
    <source>
        <dbReference type="ARBA" id="ARBA00022723"/>
    </source>
</evidence>
<dbReference type="GO" id="GO:0061630">
    <property type="term" value="F:ubiquitin protein ligase activity"/>
    <property type="evidence" value="ECO:0007669"/>
    <property type="project" value="TreeGrafter"/>
</dbReference>
<gene>
    <name evidence="7" type="ORF">F0562_006325</name>
</gene>
<keyword evidence="5" id="KW-0812">Transmembrane</keyword>
<name>A0A5J5APG3_9ASTE</name>
<dbReference type="GO" id="GO:0016567">
    <property type="term" value="P:protein ubiquitination"/>
    <property type="evidence" value="ECO:0007669"/>
    <property type="project" value="TreeGrafter"/>
</dbReference>
<evidence type="ECO:0000313" key="7">
    <source>
        <dbReference type="EMBL" id="KAA8531616.1"/>
    </source>
</evidence>
<proteinExistence type="predicted"/>
<dbReference type="PROSITE" id="PS50089">
    <property type="entry name" value="ZF_RING_2"/>
    <property type="match status" value="1"/>
</dbReference>
<dbReference type="InterPro" id="IPR001841">
    <property type="entry name" value="Znf_RING"/>
</dbReference>
<evidence type="ECO:0000256" key="4">
    <source>
        <dbReference type="PROSITE-ProRule" id="PRU00175"/>
    </source>
</evidence>